<dbReference type="Proteomes" id="UP000480151">
    <property type="component" value="Unassembled WGS sequence"/>
</dbReference>
<gene>
    <name evidence="2" type="ORF">G5B47_02415</name>
</gene>
<keyword evidence="1" id="KW-1133">Transmembrane helix</keyword>
<keyword evidence="3" id="KW-1185">Reference proteome</keyword>
<feature type="transmembrane region" description="Helical" evidence="1">
    <location>
        <begin position="12"/>
        <end position="32"/>
    </location>
</feature>
<proteinExistence type="predicted"/>
<evidence type="ECO:0000313" key="3">
    <source>
        <dbReference type="Proteomes" id="UP000480151"/>
    </source>
</evidence>
<dbReference type="RefSeq" id="WP_165093915.1">
    <property type="nucleotide sequence ID" value="NZ_JAAKGU010000001.1"/>
</dbReference>
<dbReference type="AlphaFoldDB" id="A0A6M1PFG9"/>
<protein>
    <submittedName>
        <fullName evidence="2">Uncharacterized protein</fullName>
    </submittedName>
</protein>
<accession>A0A6M1PFG9</accession>
<sequence>MFDLGRGFILYLAGKALLCAGMIATIVCVIAGADVGTLVSIGVMVIGAALALEGA</sequence>
<keyword evidence="1" id="KW-0472">Membrane</keyword>
<reference evidence="2 3" key="1">
    <citation type="submission" date="2020-02" db="EMBL/GenBank/DDBJ databases">
        <authorList>
            <person name="Gao J."/>
            <person name="Sun J."/>
        </authorList>
    </citation>
    <scope>NUCLEOTIDE SEQUENCE [LARGE SCALE GENOMIC DNA]</scope>
    <source>
        <strain evidence="2 3">7124</strain>
    </source>
</reference>
<organism evidence="2 3">
    <name type="scientific">Paenibacillus apii</name>
    <dbReference type="NCBI Taxonomy" id="1850370"/>
    <lineage>
        <taxon>Bacteria</taxon>
        <taxon>Bacillati</taxon>
        <taxon>Bacillota</taxon>
        <taxon>Bacilli</taxon>
        <taxon>Bacillales</taxon>
        <taxon>Paenibacillaceae</taxon>
        <taxon>Paenibacillus</taxon>
    </lineage>
</organism>
<evidence type="ECO:0000313" key="2">
    <source>
        <dbReference type="EMBL" id="NGM81262.1"/>
    </source>
</evidence>
<keyword evidence="1" id="KW-0812">Transmembrane</keyword>
<feature type="transmembrane region" description="Helical" evidence="1">
    <location>
        <begin position="38"/>
        <end position="54"/>
    </location>
</feature>
<name>A0A6M1PFG9_9BACL</name>
<evidence type="ECO:0000256" key="1">
    <source>
        <dbReference type="SAM" id="Phobius"/>
    </source>
</evidence>
<comment type="caution">
    <text evidence="2">The sequence shown here is derived from an EMBL/GenBank/DDBJ whole genome shotgun (WGS) entry which is preliminary data.</text>
</comment>
<dbReference type="EMBL" id="JAAKGU010000001">
    <property type="protein sequence ID" value="NGM81262.1"/>
    <property type="molecule type" value="Genomic_DNA"/>
</dbReference>